<name>A0A089ZHN5_METFO</name>
<dbReference type="NCBIfam" id="TIGR01952">
    <property type="entry name" value="nusA_arch"/>
    <property type="match status" value="1"/>
</dbReference>
<dbReference type="GO" id="GO:0006353">
    <property type="term" value="P:DNA-templated transcription termination"/>
    <property type="evidence" value="ECO:0007669"/>
    <property type="project" value="UniProtKB-UniRule"/>
</dbReference>
<keyword evidence="2 6" id="KW-0963">Cytoplasm</keyword>
<dbReference type="CDD" id="cd22531">
    <property type="entry name" value="KH-II_NusA_arch_rpt2"/>
    <property type="match status" value="1"/>
</dbReference>
<keyword evidence="4 6" id="KW-0805">Transcription regulation</keyword>
<dbReference type="InterPro" id="IPR030842">
    <property type="entry name" value="TF_NusA_bacterial"/>
</dbReference>
<comment type="function">
    <text evidence="6">Participates in transcription termination.</text>
</comment>
<dbReference type="EMBL" id="JADIIL010000024">
    <property type="protein sequence ID" value="MBF4475126.1"/>
    <property type="molecule type" value="Genomic_DNA"/>
</dbReference>
<reference evidence="8" key="1">
    <citation type="submission" date="2013-12" db="EMBL/GenBank/DDBJ databases">
        <title>The complete genome sequence of Methanobacterium sp. BRM9.</title>
        <authorList>
            <consortium name="Pastoral Greenhouse Gas Research Consortium"/>
            <person name="Kelly W.J."/>
            <person name="Leahy S.C."/>
            <person name="Perry R."/>
            <person name="Li D."/>
            <person name="Altermann E."/>
            <person name="Lambie S.C."/>
            <person name="Attwood G.T."/>
        </authorList>
    </citation>
    <scope>NUCLEOTIDE SEQUENCE [LARGE SCALE GENOMIC DNA]</scope>
    <source>
        <strain evidence="8">BRM9</strain>
    </source>
</reference>
<dbReference type="KEGG" id="mfi:DSM1535_1618"/>
<keyword evidence="5 6" id="KW-0804">Transcription</keyword>
<evidence type="ECO:0000313" key="13">
    <source>
        <dbReference type="Proteomes" id="UP000062768"/>
    </source>
</evidence>
<dbReference type="EMBL" id="LN515531">
    <property type="protein sequence ID" value="CEA13945.1"/>
    <property type="molecule type" value="Genomic_DNA"/>
</dbReference>
<dbReference type="InterPro" id="IPR004087">
    <property type="entry name" value="KH_dom"/>
</dbReference>
<dbReference type="PANTHER" id="PTHR22648">
    <property type="entry name" value="TRANSCRIPTION TERMINATION FACTOR NUSA"/>
    <property type="match status" value="1"/>
</dbReference>
<dbReference type="RefSeq" id="WP_048073078.1">
    <property type="nucleotide sequence ID" value="NZ_CALCVY010000182.1"/>
</dbReference>
<accession>A0A089ZHN5</accession>
<dbReference type="OrthoDB" id="4116at2157"/>
<evidence type="ECO:0000256" key="6">
    <source>
        <dbReference type="HAMAP-Rule" id="MF_00945"/>
    </source>
</evidence>
<sequence>MTIKFSTHEIRYIALFESMTGATVKDCLVDDENGKITFLVKKGDMGLAIGKRGSTVAKVQKTVDKGVEVIEHSDDPVEFIANLMAPAKMRSIRILQKENGEKIATLEADSRNKRTAIGKGGQNIERARVLAKRQHNINNIVIK</sequence>
<evidence type="ECO:0000313" key="10">
    <source>
        <dbReference type="EMBL" id="CEL23918.1"/>
    </source>
</evidence>
<evidence type="ECO:0000256" key="3">
    <source>
        <dbReference type="ARBA" id="ARBA00022884"/>
    </source>
</evidence>
<dbReference type="SMART" id="SM00322">
    <property type="entry name" value="KH"/>
    <property type="match status" value="1"/>
</dbReference>
<gene>
    <name evidence="6" type="primary">nusA</name>
    <name evidence="8" type="ORF">BRM9_2068</name>
    <name evidence="9" type="ORF">DSM1535_1618</name>
    <name evidence="11" type="ORF">ISP06_06605</name>
    <name evidence="10" type="ORF">MB9_0268</name>
</gene>
<dbReference type="HAMAP" id="MF_00945_A">
    <property type="entry name" value="NusA_A"/>
    <property type="match status" value="1"/>
</dbReference>
<dbReference type="CDD" id="cd22530">
    <property type="entry name" value="KH-II_NusA_arch_rpt1"/>
    <property type="match status" value="1"/>
</dbReference>
<keyword evidence="1 6" id="KW-0806">Transcription termination</keyword>
<feature type="domain" description="K Homology" evidence="7">
    <location>
        <begin position="32"/>
        <end position="99"/>
    </location>
</feature>
<dbReference type="InterPro" id="IPR010212">
    <property type="entry name" value="NusA_arc"/>
</dbReference>
<reference evidence="9" key="2">
    <citation type="submission" date="2014-08" db="EMBL/GenBank/DDBJ databases">
        <authorList>
            <person name="Wibberg D."/>
        </authorList>
    </citation>
    <scope>NUCLEOTIDE SEQUENCE</scope>
</reference>
<dbReference type="PATRIC" id="fig|2162.10.peg.275"/>
<keyword evidence="3" id="KW-0694">RNA-binding</keyword>
<evidence type="ECO:0000313" key="9">
    <source>
        <dbReference type="EMBL" id="CEA13945.1"/>
    </source>
</evidence>
<evidence type="ECO:0000256" key="5">
    <source>
        <dbReference type="ARBA" id="ARBA00023163"/>
    </source>
</evidence>
<comment type="similarity">
    <text evidence="6">Belongs to the NusA family.</text>
</comment>
<dbReference type="GeneID" id="82849821"/>
<keyword evidence="13" id="KW-1185">Reference proteome</keyword>
<evidence type="ECO:0000313" key="12">
    <source>
        <dbReference type="Proteomes" id="UP000029661"/>
    </source>
</evidence>
<reference evidence="10" key="3">
    <citation type="submission" date="2014-09" db="EMBL/GenBank/DDBJ databases">
        <authorList>
            <person name="Bishop-Lilly K.A."/>
            <person name="Broomall S.M."/>
            <person name="Chain P.S."/>
            <person name="Chertkov O."/>
            <person name="Coyne S.R."/>
            <person name="Daligault H.E."/>
            <person name="Davenport K.W."/>
            <person name="Erkkila T."/>
            <person name="Frey K.G."/>
            <person name="Gibbons H.S."/>
            <person name="Gu W."/>
            <person name="Jaissle J."/>
            <person name="Johnson S.L."/>
            <person name="Koroleva G.I."/>
            <person name="Ladner J.T."/>
            <person name="Lo C.-C."/>
            <person name="Minogue T.D."/>
            <person name="Munk C."/>
            <person name="Palacios G.F."/>
            <person name="Redden C.L."/>
            <person name="Rosenzweig C.N."/>
            <person name="Scholz M.B."/>
            <person name="Teshima H."/>
            <person name="Xu Y."/>
        </authorList>
    </citation>
    <scope>NUCLEOTIDE SEQUENCE</scope>
    <source>
        <strain evidence="10">Mb9</strain>
    </source>
</reference>
<dbReference type="SUPFAM" id="SSF54814">
    <property type="entry name" value="Prokaryotic type KH domain (KH-domain type II)"/>
    <property type="match status" value="2"/>
</dbReference>
<dbReference type="PANTHER" id="PTHR22648:SF0">
    <property type="entry name" value="TRANSCRIPTION TERMINATION_ANTITERMINATION PROTEIN NUSA"/>
    <property type="match status" value="1"/>
</dbReference>
<evidence type="ECO:0000256" key="4">
    <source>
        <dbReference type="ARBA" id="ARBA00023015"/>
    </source>
</evidence>
<evidence type="ECO:0000256" key="2">
    <source>
        <dbReference type="ARBA" id="ARBA00022490"/>
    </source>
</evidence>
<dbReference type="InterPro" id="IPR004044">
    <property type="entry name" value="KH_dom_type_2"/>
</dbReference>
<protein>
    <recommendedName>
        <fullName evidence="6">Probable transcription termination protein NusA</fullName>
    </recommendedName>
</protein>
<dbReference type="Proteomes" id="UP000029661">
    <property type="component" value="Chromosome"/>
</dbReference>
<dbReference type="KEGG" id="mfc:BRM9_2068"/>
<evidence type="ECO:0000259" key="7">
    <source>
        <dbReference type="SMART" id="SM00322"/>
    </source>
</evidence>
<dbReference type="GO" id="GO:0031564">
    <property type="term" value="P:transcription antitermination"/>
    <property type="evidence" value="ECO:0007669"/>
    <property type="project" value="InterPro"/>
</dbReference>
<dbReference type="AlphaFoldDB" id="A0A089ZHN5"/>
<dbReference type="Gene3D" id="3.30.300.20">
    <property type="match status" value="2"/>
</dbReference>
<dbReference type="GO" id="GO:0005829">
    <property type="term" value="C:cytosol"/>
    <property type="evidence" value="ECO:0007669"/>
    <property type="project" value="TreeGrafter"/>
</dbReference>
<reference evidence="11" key="4">
    <citation type="submission" date="2020-10" db="EMBL/GenBank/DDBJ databases">
        <title>Dehalococcoides mccartyi of a TCE/Cr reducing biochatode.</title>
        <authorList>
            <person name="Matturro B."/>
        </authorList>
    </citation>
    <scope>NUCLEOTIDE SEQUENCE</scope>
    <source>
        <strain evidence="11">Bin2</strain>
    </source>
</reference>
<dbReference type="Proteomes" id="UP000606900">
    <property type="component" value="Unassembled WGS sequence"/>
</dbReference>
<dbReference type="GO" id="GO:0003746">
    <property type="term" value="F:translation elongation factor activity"/>
    <property type="evidence" value="ECO:0007669"/>
    <property type="project" value="UniProtKB-KW"/>
</dbReference>
<evidence type="ECO:0000313" key="8">
    <source>
        <dbReference type="EMBL" id="AIS32870.1"/>
    </source>
</evidence>
<comment type="subcellular location">
    <subcellularLocation>
        <location evidence="6">Cytoplasm</location>
    </subcellularLocation>
</comment>
<keyword evidence="8" id="KW-0251">Elongation factor</keyword>
<dbReference type="Proteomes" id="UP000062768">
    <property type="component" value="Chromosome I"/>
</dbReference>
<evidence type="ECO:0000313" key="11">
    <source>
        <dbReference type="EMBL" id="MBF4475126.1"/>
    </source>
</evidence>
<dbReference type="Pfam" id="PF26594">
    <property type="entry name" value="KH_NusA_2nd"/>
    <property type="match status" value="1"/>
</dbReference>
<dbReference type="EMBL" id="CP006933">
    <property type="protein sequence ID" value="AIS32870.1"/>
    <property type="molecule type" value="Genomic_DNA"/>
</dbReference>
<dbReference type="InterPro" id="IPR015946">
    <property type="entry name" value="KH_dom-like_a/b"/>
</dbReference>
<proteinExistence type="inferred from homology"/>
<dbReference type="EMBL" id="LN734822">
    <property type="protein sequence ID" value="CEL23918.1"/>
    <property type="molecule type" value="Genomic_DNA"/>
</dbReference>
<evidence type="ECO:0000256" key="1">
    <source>
        <dbReference type="ARBA" id="ARBA00022472"/>
    </source>
</evidence>
<dbReference type="InterPro" id="IPR009019">
    <property type="entry name" value="KH_sf_prok-type"/>
</dbReference>
<dbReference type="InterPro" id="IPR058582">
    <property type="entry name" value="KH_NusA_2nd"/>
</dbReference>
<organism evidence="8 12">
    <name type="scientific">Methanobacterium formicicum</name>
    <dbReference type="NCBI Taxonomy" id="2162"/>
    <lineage>
        <taxon>Archaea</taxon>
        <taxon>Methanobacteriati</taxon>
        <taxon>Methanobacteriota</taxon>
        <taxon>Methanomada group</taxon>
        <taxon>Methanobacteria</taxon>
        <taxon>Methanobacteriales</taxon>
        <taxon>Methanobacteriaceae</taxon>
        <taxon>Methanobacterium</taxon>
    </lineage>
</organism>
<dbReference type="Pfam" id="PF07650">
    <property type="entry name" value="KH_2"/>
    <property type="match status" value="1"/>
</dbReference>
<dbReference type="GO" id="GO:0003723">
    <property type="term" value="F:RNA binding"/>
    <property type="evidence" value="ECO:0007669"/>
    <property type="project" value="UniProtKB-KW"/>
</dbReference>
<dbReference type="STRING" id="2162.BRM9_2068"/>
<keyword evidence="8" id="KW-0648">Protein biosynthesis</keyword>